<dbReference type="SMART" id="SM00487">
    <property type="entry name" value="DEXDc"/>
    <property type="match status" value="1"/>
</dbReference>
<evidence type="ECO:0000256" key="5">
    <source>
        <dbReference type="ARBA" id="ARBA00022741"/>
    </source>
</evidence>
<feature type="domain" description="RNase III" evidence="15">
    <location>
        <begin position="953"/>
        <end position="1098"/>
    </location>
</feature>
<dbReference type="Pfam" id="PF00636">
    <property type="entry name" value="Ribonuclease_3"/>
    <property type="match status" value="2"/>
</dbReference>
<name>F8Q6N2_SERL3</name>
<dbReference type="PROSITE" id="PS00517">
    <property type="entry name" value="RNASE_3_1"/>
    <property type="match status" value="1"/>
</dbReference>
<dbReference type="OMA" id="TRKNHAY"/>
<dbReference type="InParanoid" id="F8Q6N2"/>
<keyword evidence="10" id="KW-0943">RNA-mediated gene silencing</keyword>
<dbReference type="FunCoup" id="F8Q6N2">
    <property type="interactions" value="286"/>
</dbReference>
<keyword evidence="11" id="KW-0464">Manganese</keyword>
<dbReference type="Proteomes" id="UP000008063">
    <property type="component" value="Unassembled WGS sequence"/>
</dbReference>
<comment type="cofactor">
    <cofactor evidence="2">
        <name>Mg(2+)</name>
        <dbReference type="ChEBI" id="CHEBI:18420"/>
    </cofactor>
</comment>
<evidence type="ECO:0000256" key="3">
    <source>
        <dbReference type="ARBA" id="ARBA00022723"/>
    </source>
</evidence>
<keyword evidence="3" id="KW-0479">Metal-binding</keyword>
<keyword evidence="6" id="KW-0378">Hydrolase</keyword>
<dbReference type="GO" id="GO:0003677">
    <property type="term" value="F:DNA binding"/>
    <property type="evidence" value="ECO:0007669"/>
    <property type="project" value="InterPro"/>
</dbReference>
<comment type="similarity">
    <text evidence="12 13">Belongs to the helicase family. Dicer subfamily.</text>
</comment>
<dbReference type="PROSITE" id="PS50142">
    <property type="entry name" value="RNASE_3_2"/>
    <property type="match status" value="2"/>
</dbReference>
<evidence type="ECO:0000256" key="8">
    <source>
        <dbReference type="ARBA" id="ARBA00022840"/>
    </source>
</evidence>
<evidence type="ECO:0000259" key="15">
    <source>
        <dbReference type="PROSITE" id="PS50142"/>
    </source>
</evidence>
<feature type="region of interest" description="Disordered" evidence="14">
    <location>
        <begin position="531"/>
        <end position="559"/>
    </location>
</feature>
<proteinExistence type="inferred from homology"/>
<evidence type="ECO:0000259" key="18">
    <source>
        <dbReference type="PROSITE" id="PS51327"/>
    </source>
</evidence>
<dbReference type="GO" id="GO:0004525">
    <property type="term" value="F:ribonuclease III activity"/>
    <property type="evidence" value="ECO:0007669"/>
    <property type="project" value="InterPro"/>
</dbReference>
<dbReference type="Gene3D" id="3.30.160.380">
    <property type="entry name" value="Dicer dimerisation domain"/>
    <property type="match status" value="1"/>
</dbReference>
<dbReference type="GO" id="GO:0030422">
    <property type="term" value="P:siRNA processing"/>
    <property type="evidence" value="ECO:0007669"/>
    <property type="project" value="TreeGrafter"/>
</dbReference>
<evidence type="ECO:0000256" key="14">
    <source>
        <dbReference type="SAM" id="MobiDB-lite"/>
    </source>
</evidence>
<dbReference type="PROSITE" id="PS51194">
    <property type="entry name" value="HELICASE_CTER"/>
    <property type="match status" value="1"/>
</dbReference>
<evidence type="ECO:0000256" key="9">
    <source>
        <dbReference type="ARBA" id="ARBA00022842"/>
    </source>
</evidence>
<evidence type="ECO:0000256" key="10">
    <source>
        <dbReference type="ARBA" id="ARBA00023158"/>
    </source>
</evidence>
<protein>
    <recommendedName>
        <fullName evidence="21">Dicer-like protein 1</fullName>
    </recommendedName>
</protein>
<dbReference type="STRING" id="936435.F8Q6N2"/>
<evidence type="ECO:0000256" key="4">
    <source>
        <dbReference type="ARBA" id="ARBA00022737"/>
    </source>
</evidence>
<keyword evidence="7" id="KW-0347">Helicase</keyword>
<dbReference type="SMART" id="SM00490">
    <property type="entry name" value="HELICc"/>
    <property type="match status" value="1"/>
</dbReference>
<evidence type="ECO:0000313" key="20">
    <source>
        <dbReference type="Proteomes" id="UP000008063"/>
    </source>
</evidence>
<dbReference type="GO" id="GO:0005634">
    <property type="term" value="C:nucleus"/>
    <property type="evidence" value="ECO:0007669"/>
    <property type="project" value="TreeGrafter"/>
</dbReference>
<dbReference type="GO" id="GO:0003723">
    <property type="term" value="F:RNA binding"/>
    <property type="evidence" value="ECO:0007669"/>
    <property type="project" value="UniProtKB-UniRule"/>
</dbReference>
<dbReference type="InterPro" id="IPR038248">
    <property type="entry name" value="Dicer_dimer_sf"/>
</dbReference>
<evidence type="ECO:0000313" key="19">
    <source>
        <dbReference type="EMBL" id="EGN96270.1"/>
    </source>
</evidence>
<evidence type="ECO:0000259" key="17">
    <source>
        <dbReference type="PROSITE" id="PS51194"/>
    </source>
</evidence>
<dbReference type="InterPro" id="IPR027417">
    <property type="entry name" value="P-loop_NTPase"/>
</dbReference>
<dbReference type="GO" id="GO:0005524">
    <property type="term" value="F:ATP binding"/>
    <property type="evidence" value="ECO:0007669"/>
    <property type="project" value="UniProtKB-KW"/>
</dbReference>
<evidence type="ECO:0000259" key="16">
    <source>
        <dbReference type="PROSITE" id="PS51192"/>
    </source>
</evidence>
<evidence type="ECO:0000256" key="12">
    <source>
        <dbReference type="ARBA" id="ARBA00035116"/>
    </source>
</evidence>
<evidence type="ECO:0000256" key="7">
    <source>
        <dbReference type="ARBA" id="ARBA00022806"/>
    </source>
</evidence>
<dbReference type="SUPFAM" id="SSF69065">
    <property type="entry name" value="RNase III domain-like"/>
    <property type="match status" value="2"/>
</dbReference>
<keyword evidence="13" id="KW-0694">RNA-binding</keyword>
<evidence type="ECO:0000256" key="6">
    <source>
        <dbReference type="ARBA" id="ARBA00022801"/>
    </source>
</evidence>
<keyword evidence="5" id="KW-0547">Nucleotide-binding</keyword>
<dbReference type="CDD" id="cd18034">
    <property type="entry name" value="DEXHc_dicer"/>
    <property type="match status" value="1"/>
</dbReference>
<dbReference type="InterPro" id="IPR005034">
    <property type="entry name" value="Dicer_dimerisation"/>
</dbReference>
<dbReference type="PANTHER" id="PTHR14950">
    <property type="entry name" value="DICER-RELATED"/>
    <property type="match status" value="1"/>
</dbReference>
<dbReference type="SUPFAM" id="SSF52540">
    <property type="entry name" value="P-loop containing nucleoside triphosphate hydrolases"/>
    <property type="match status" value="1"/>
</dbReference>
<dbReference type="Gene3D" id="3.40.50.300">
    <property type="entry name" value="P-loop containing nucleotide triphosphate hydrolases"/>
    <property type="match status" value="2"/>
</dbReference>
<dbReference type="InterPro" id="IPR000999">
    <property type="entry name" value="RNase_III_dom"/>
</dbReference>
<dbReference type="Gene3D" id="1.10.1520.10">
    <property type="entry name" value="Ribonuclease III domain"/>
    <property type="match status" value="2"/>
</dbReference>
<organism evidence="20">
    <name type="scientific">Serpula lacrymans var. lacrymans (strain S7.3)</name>
    <name type="common">Dry rot fungus</name>
    <dbReference type="NCBI Taxonomy" id="936435"/>
    <lineage>
        <taxon>Eukaryota</taxon>
        <taxon>Fungi</taxon>
        <taxon>Dikarya</taxon>
        <taxon>Basidiomycota</taxon>
        <taxon>Agaricomycotina</taxon>
        <taxon>Agaricomycetes</taxon>
        <taxon>Agaricomycetidae</taxon>
        <taxon>Boletales</taxon>
        <taxon>Coniophorineae</taxon>
        <taxon>Serpulaceae</taxon>
        <taxon>Serpula</taxon>
    </lineage>
</organism>
<evidence type="ECO:0000256" key="2">
    <source>
        <dbReference type="ARBA" id="ARBA00001946"/>
    </source>
</evidence>
<dbReference type="OrthoDB" id="416741at2759"/>
<dbReference type="GO" id="GO:0005737">
    <property type="term" value="C:cytoplasm"/>
    <property type="evidence" value="ECO:0007669"/>
    <property type="project" value="TreeGrafter"/>
</dbReference>
<dbReference type="CDD" id="cd00593">
    <property type="entry name" value="RIBOc"/>
    <property type="match status" value="2"/>
</dbReference>
<dbReference type="EMBL" id="GL945484">
    <property type="protein sequence ID" value="EGN96270.1"/>
    <property type="molecule type" value="Genomic_DNA"/>
</dbReference>
<evidence type="ECO:0000256" key="13">
    <source>
        <dbReference type="PROSITE-ProRule" id="PRU00657"/>
    </source>
</evidence>
<keyword evidence="4" id="KW-0677">Repeat</keyword>
<accession>F8Q6N2</accession>
<dbReference type="FunFam" id="3.40.50.300:FF:000628">
    <property type="entry name" value="Endoribonuclease Dicer"/>
    <property type="match status" value="1"/>
</dbReference>
<dbReference type="InterPro" id="IPR014001">
    <property type="entry name" value="Helicase_ATP-bd"/>
</dbReference>
<dbReference type="GO" id="GO:0046872">
    <property type="term" value="F:metal ion binding"/>
    <property type="evidence" value="ECO:0007669"/>
    <property type="project" value="UniProtKB-KW"/>
</dbReference>
<evidence type="ECO:0000256" key="1">
    <source>
        <dbReference type="ARBA" id="ARBA00001936"/>
    </source>
</evidence>
<dbReference type="HOGENOM" id="CLU_000907_4_0_1"/>
<feature type="domain" description="Dicer dsRNA-binding fold" evidence="18">
    <location>
        <begin position="571"/>
        <end position="671"/>
    </location>
</feature>
<keyword evidence="8" id="KW-0067">ATP-binding</keyword>
<feature type="domain" description="Helicase C-terminal" evidence="17">
    <location>
        <begin position="368"/>
        <end position="559"/>
    </location>
</feature>
<feature type="domain" description="RNase III" evidence="15">
    <location>
        <begin position="1136"/>
        <end position="1283"/>
    </location>
</feature>
<dbReference type="Pfam" id="PF00271">
    <property type="entry name" value="Helicase_C"/>
    <property type="match status" value="1"/>
</dbReference>
<dbReference type="InterPro" id="IPR001650">
    <property type="entry name" value="Helicase_C-like"/>
</dbReference>
<gene>
    <name evidence="19" type="ORF">SERLA73DRAFT_112480</name>
</gene>
<dbReference type="InterPro" id="IPR036389">
    <property type="entry name" value="RNase_III_sf"/>
</dbReference>
<evidence type="ECO:0008006" key="21">
    <source>
        <dbReference type="Google" id="ProtNLM"/>
    </source>
</evidence>
<sequence>MTVAQIPQVIVSESILPRRYQEEIFRRAQNSNVIAALDTGSGKTFISILLIKWIVLQEKAKRKVIVFLVPKVALVKQQADSIAAHTPLRVKMFHGSLDLDLTDRANWKKSFEQSDVVVMTAQIFLNILTHSHWSVEKVSLLIFDECHHTRKNHAYNGIMHEYFQTIPSDRPKVFGMTASPIWNPKDAEGSLATLEKNLDATVIAVREHVEELQENSPRPVEVIKEFSPPSDTYDYLYPTLWDCLSLFTNAVEINIPVDKLHMKYQMTRNSLGAFSADLFLYTDIKTRLIHFIDELESSQNETFLGLDGFDHHIDVDESSESAQSQFPAISPDLEQIDAILSEFRPFFDSGTEVPAVPIPVPLAWCTPKVNALVEVLLEHYSPTFHAIVFVEQRQVAACLAKILPCIPELRGYVRCAELVGHGANHGHGPVVNSNARGMGLARQQDTVELFRQGKLNLLVATSVAEEGLHFPACDIVVRFDPIQHMVGYVQSRGRARTKTSTFVIMAQKDHSAHLVRYNAFLKSEPELKRVYQTREEPAATRLDPGEDSEEGEVEEDDPADVAVRERYIVPSTGAVLTYDSAVNLLNHLCSLIPHDAYTPPQLPKYSGDYAVMLELPSSLPLPIDRLFFSGPERRSKREAKRAVAFLAVKELHRLDVFDDYLLPATSSKGRGTEDADGRGILDFSDVPDLMDVLVRDPWTLGAKLYLHIVTIDDQDVGGLVTGTCLPPVEFKSDGSTIQLRYDRVLLFDEDEEWDQRRMLSEFMRMGLWFCVTGRPAELPFSSFLVPLLPNKHIDFEVVERVASEPYGSYDWSGASEKDYNHLMVMNSNQYGRALVLRNIRYDLTPLSTTPPGSKESEYPTYRDYFVQRWTRKKREAFVPENSFLIEATYLPRCPSSVYRVREHLIDLDLCKRQIARAGLLVPKDACRRVHFSEDVYRAFLLLPKLCRRVTDVYRARQERIELGLPMIAEDLLIEASTLPTTSLTFNNQRLETLGDSVLKLGSTVHIMNKYPHRHEGQLSHLRQNSVSNRTLLSRAKEIELERFLNSESHNLHFWRYTVPEDTDSTLCRIRRSTRREFPRRSLQDCMEATLGAAFVTGGIDMALQAGTALGLSFGGPIPWSLKYSRRPESSPAPHLFADLQESLCYEFHRGDLLVEAATHPSFATSASSSYQRLEFLGDAVIDLVVLNYLYRRFPQANSGQLSAARSRAVCGPTLASISVRRLCLHKILLVNNVELSSAINRHVPILESTSVEDIINKGWKYDPPKALSDVLESVVGAIFVDSAYNFEKVASVVELIMSDVLELLSPNLPKDPVSELMVWAASSGCRRISFRKTQSHAELRRNDSVSVVVHDVVVAGPITASNLSLSKGLAAERARILLDDHSSDQCLTSLCDCSMAMKPQVPQVSLAIPDENDISKPVSDENEEGFATIAQRKLDETRTVNPEECEGEVDAEIVVHEGPE</sequence>
<dbReference type="SMART" id="SM00535">
    <property type="entry name" value="RIBOc"/>
    <property type="match status" value="2"/>
</dbReference>
<keyword evidence="20" id="KW-1185">Reference proteome</keyword>
<dbReference type="InterPro" id="IPR006935">
    <property type="entry name" value="Helicase/UvrB_N"/>
</dbReference>
<dbReference type="Pfam" id="PF03368">
    <property type="entry name" value="Dicer_dimer"/>
    <property type="match status" value="1"/>
</dbReference>
<keyword evidence="9" id="KW-0460">Magnesium</keyword>
<dbReference type="GO" id="GO:0004386">
    <property type="term" value="F:helicase activity"/>
    <property type="evidence" value="ECO:0007669"/>
    <property type="project" value="UniProtKB-KW"/>
</dbReference>
<feature type="domain" description="Helicase ATP-binding" evidence="16">
    <location>
        <begin position="24"/>
        <end position="198"/>
    </location>
</feature>
<dbReference type="eggNOG" id="KOG0701">
    <property type="taxonomic scope" value="Eukaryota"/>
</dbReference>
<evidence type="ECO:0000256" key="11">
    <source>
        <dbReference type="ARBA" id="ARBA00023211"/>
    </source>
</evidence>
<dbReference type="PROSITE" id="PS51327">
    <property type="entry name" value="DICER_DSRBF"/>
    <property type="match status" value="1"/>
</dbReference>
<dbReference type="Pfam" id="PF04851">
    <property type="entry name" value="ResIII"/>
    <property type="match status" value="1"/>
</dbReference>
<reference evidence="20" key="1">
    <citation type="journal article" date="2011" name="Science">
        <title>The plant cell wall-decomposing machinery underlies the functional diversity of forest fungi.</title>
        <authorList>
            <person name="Eastwood D.C."/>
            <person name="Floudas D."/>
            <person name="Binder M."/>
            <person name="Majcherczyk A."/>
            <person name="Schneider P."/>
            <person name="Aerts A."/>
            <person name="Asiegbu F.O."/>
            <person name="Baker S.E."/>
            <person name="Barry K."/>
            <person name="Bendiksby M."/>
            <person name="Blumentritt M."/>
            <person name="Coutinho P.M."/>
            <person name="Cullen D."/>
            <person name="de Vries R.P."/>
            <person name="Gathman A."/>
            <person name="Goodell B."/>
            <person name="Henrissat B."/>
            <person name="Ihrmark K."/>
            <person name="Kauserud H."/>
            <person name="Kohler A."/>
            <person name="LaButti K."/>
            <person name="Lapidus A."/>
            <person name="Lavin J.L."/>
            <person name="Lee Y.-H."/>
            <person name="Lindquist E."/>
            <person name="Lilly W."/>
            <person name="Lucas S."/>
            <person name="Morin E."/>
            <person name="Murat C."/>
            <person name="Oguiza J.A."/>
            <person name="Park J."/>
            <person name="Pisabarro A.G."/>
            <person name="Riley R."/>
            <person name="Rosling A."/>
            <person name="Salamov A."/>
            <person name="Schmidt O."/>
            <person name="Schmutz J."/>
            <person name="Skrede I."/>
            <person name="Stenlid J."/>
            <person name="Wiebenga A."/>
            <person name="Xie X."/>
            <person name="Kuees U."/>
            <person name="Hibbett D.S."/>
            <person name="Hoffmeister D."/>
            <person name="Hoegberg N."/>
            <person name="Martin F."/>
            <person name="Grigoriev I.V."/>
            <person name="Watkinson S.C."/>
        </authorList>
    </citation>
    <scope>NUCLEOTIDE SEQUENCE [LARGE SCALE GENOMIC DNA]</scope>
    <source>
        <strain evidence="20">strain S7.3</strain>
    </source>
</reference>
<dbReference type="PROSITE" id="PS51192">
    <property type="entry name" value="HELICASE_ATP_BIND_1"/>
    <property type="match status" value="1"/>
</dbReference>
<feature type="compositionally biased region" description="Acidic residues" evidence="14">
    <location>
        <begin position="545"/>
        <end position="559"/>
    </location>
</feature>
<dbReference type="PANTHER" id="PTHR14950:SF37">
    <property type="entry name" value="ENDORIBONUCLEASE DICER"/>
    <property type="match status" value="1"/>
</dbReference>
<comment type="cofactor">
    <cofactor evidence="1">
        <name>Mn(2+)</name>
        <dbReference type="ChEBI" id="CHEBI:29035"/>
    </cofactor>
</comment>